<evidence type="ECO:0000259" key="3">
    <source>
        <dbReference type="PROSITE" id="PS50846"/>
    </source>
</evidence>
<dbReference type="AlphaFoldDB" id="A0AAP0CR53"/>
<proteinExistence type="predicted"/>
<feature type="compositionally biased region" description="Polar residues" evidence="2">
    <location>
        <begin position="193"/>
        <end position="205"/>
    </location>
</feature>
<evidence type="ECO:0000256" key="2">
    <source>
        <dbReference type="SAM" id="MobiDB-lite"/>
    </source>
</evidence>
<reference evidence="4 5" key="1">
    <citation type="submission" date="2024-04" db="EMBL/GenBank/DDBJ databases">
        <title>The reference genome of an endangered Asteraceae, Deinandra increscens subsp. villosa, native to the Central Coast of California.</title>
        <authorList>
            <person name="Guilliams M."/>
            <person name="Hasenstab-Lehman K."/>
            <person name="Meyer R."/>
            <person name="Mcevoy S."/>
        </authorList>
    </citation>
    <scope>NUCLEOTIDE SEQUENCE [LARGE SCALE GENOMIC DNA]</scope>
    <source>
        <tissue evidence="4">Leaf</tissue>
    </source>
</reference>
<dbReference type="InterPro" id="IPR006121">
    <property type="entry name" value="HMA_dom"/>
</dbReference>
<dbReference type="InterPro" id="IPR044526">
    <property type="entry name" value="NAKR1-3"/>
</dbReference>
<dbReference type="GO" id="GO:0016020">
    <property type="term" value="C:membrane"/>
    <property type="evidence" value="ECO:0007669"/>
    <property type="project" value="UniProtKB-SubCell"/>
</dbReference>
<dbReference type="PANTHER" id="PTHR46119">
    <property type="entry name" value="OS08G0405700 PROTEIN"/>
    <property type="match status" value="1"/>
</dbReference>
<dbReference type="GO" id="GO:0046872">
    <property type="term" value="F:metal ion binding"/>
    <property type="evidence" value="ECO:0007669"/>
    <property type="project" value="InterPro"/>
</dbReference>
<evidence type="ECO:0000256" key="1">
    <source>
        <dbReference type="ARBA" id="ARBA00004170"/>
    </source>
</evidence>
<dbReference type="Proteomes" id="UP001408789">
    <property type="component" value="Unassembled WGS sequence"/>
</dbReference>
<dbReference type="GO" id="GO:0009626">
    <property type="term" value="P:plant-type hypersensitive response"/>
    <property type="evidence" value="ECO:0007669"/>
    <property type="project" value="UniProtKB-KW"/>
</dbReference>
<gene>
    <name evidence="4" type="ORF">SSX86_018646</name>
</gene>
<keyword evidence="5" id="KW-1185">Reference proteome</keyword>
<organism evidence="4 5">
    <name type="scientific">Deinandra increscens subsp. villosa</name>
    <dbReference type="NCBI Taxonomy" id="3103831"/>
    <lineage>
        <taxon>Eukaryota</taxon>
        <taxon>Viridiplantae</taxon>
        <taxon>Streptophyta</taxon>
        <taxon>Embryophyta</taxon>
        <taxon>Tracheophyta</taxon>
        <taxon>Spermatophyta</taxon>
        <taxon>Magnoliopsida</taxon>
        <taxon>eudicotyledons</taxon>
        <taxon>Gunneridae</taxon>
        <taxon>Pentapetalae</taxon>
        <taxon>asterids</taxon>
        <taxon>campanulids</taxon>
        <taxon>Asterales</taxon>
        <taxon>Asteraceae</taxon>
        <taxon>Asteroideae</taxon>
        <taxon>Heliantheae alliance</taxon>
        <taxon>Madieae</taxon>
        <taxon>Madiinae</taxon>
        <taxon>Deinandra</taxon>
    </lineage>
</organism>
<evidence type="ECO:0000313" key="5">
    <source>
        <dbReference type="Proteomes" id="UP001408789"/>
    </source>
</evidence>
<feature type="compositionally biased region" description="Low complexity" evidence="2">
    <location>
        <begin position="26"/>
        <end position="37"/>
    </location>
</feature>
<dbReference type="SUPFAM" id="SSF55008">
    <property type="entry name" value="HMA, heavy metal-associated domain"/>
    <property type="match status" value="1"/>
</dbReference>
<dbReference type="Pfam" id="PF00403">
    <property type="entry name" value="HMA"/>
    <property type="match status" value="1"/>
</dbReference>
<feature type="compositionally biased region" description="Basic and acidic residues" evidence="2">
    <location>
        <begin position="42"/>
        <end position="55"/>
    </location>
</feature>
<dbReference type="InterPro" id="IPR036163">
    <property type="entry name" value="HMA_dom_sf"/>
</dbReference>
<dbReference type="PROSITE" id="PS50846">
    <property type="entry name" value="HMA_2"/>
    <property type="match status" value="1"/>
</dbReference>
<sequence length="308" mass="33336">MKAIDIFCASQAAITTMDSGIHHLPSSSSSASATAAANGGRAIDRHNPIIHDQKRLSRTINNFTPPPLPPSTATNVNNKKKKKSKTTPKSSNSFADENSGEQLVTAVKNNQVVRRQGGVLLGWGCTRPGDFISPANSSRFLLTDKALSDQFDPLLKQVSPPPVPPPPPPPEEEEEKGYSYDDRKSFKKDDRNLSFSSPVKTPPQCSSSVSSRSSDQQVVVLKVSLHCRGCERKMRKHISKMEGVTSFNIDFMAKNVTVVGDITPLAVLTSVSKVKNAKLLTPTTITSPSKTQADLNFSEIKKQLGIVA</sequence>
<feature type="domain" description="HMA" evidence="3">
    <location>
        <begin position="216"/>
        <end position="282"/>
    </location>
</feature>
<protein>
    <recommendedName>
        <fullName evidence="3">HMA domain-containing protein</fullName>
    </recommendedName>
</protein>
<dbReference type="Gene3D" id="3.30.70.100">
    <property type="match status" value="1"/>
</dbReference>
<dbReference type="CDD" id="cd00371">
    <property type="entry name" value="HMA"/>
    <property type="match status" value="1"/>
</dbReference>
<dbReference type="EMBL" id="JBCNJP010000019">
    <property type="protein sequence ID" value="KAK9061465.1"/>
    <property type="molecule type" value="Genomic_DNA"/>
</dbReference>
<name>A0AAP0CR53_9ASTR</name>
<comment type="caution">
    <text evidence="4">The sequence shown here is derived from an EMBL/GenBank/DDBJ whole genome shotgun (WGS) entry which is preliminary data.</text>
</comment>
<feature type="compositionally biased region" description="Basic and acidic residues" evidence="2">
    <location>
        <begin position="176"/>
        <end position="192"/>
    </location>
</feature>
<evidence type="ECO:0000313" key="4">
    <source>
        <dbReference type="EMBL" id="KAK9061465.1"/>
    </source>
</evidence>
<feature type="region of interest" description="Disordered" evidence="2">
    <location>
        <begin position="154"/>
        <end position="212"/>
    </location>
</feature>
<dbReference type="PANTHER" id="PTHR46119:SF15">
    <property type="entry name" value="PROTEIN SODIUM POTASSIUM ROOT DEFECTIVE 2"/>
    <property type="match status" value="1"/>
</dbReference>
<comment type="subcellular location">
    <subcellularLocation>
        <location evidence="1">Membrane</location>
        <topology evidence="1">Peripheral membrane protein</topology>
    </subcellularLocation>
</comment>
<feature type="compositionally biased region" description="Pro residues" evidence="2">
    <location>
        <begin position="159"/>
        <end position="169"/>
    </location>
</feature>
<accession>A0AAP0CR53</accession>
<feature type="region of interest" description="Disordered" evidence="2">
    <location>
        <begin position="22"/>
        <end position="98"/>
    </location>
</feature>